<dbReference type="GO" id="GO:0006412">
    <property type="term" value="P:translation"/>
    <property type="evidence" value="ECO:0007669"/>
    <property type="project" value="UniProtKB-KW"/>
</dbReference>
<feature type="domain" description="Ribosome recycling factor" evidence="5">
    <location>
        <begin position="127"/>
        <end position="289"/>
    </location>
</feature>
<sequence length="294" mass="32293">MNSFRAHRLAIPRANAIIRAAASQNVAPMSAALVVVLPRAASSPSRSFHTTPAVLKKSKAKKMVEQQEHNPSSSPSSSSSSRNSASTSAADHDDDADAARHPKPDAADPLNTDDLTSRWAALDTHFRDALRRLATGGRFNPDSIGALPVAPDPKSPERFPLRELAQVVPKGGRTVALLAHDRAHLKPISDAVQASPDFNQQPQPSPDNDLELLLKVEPERKEDLVAKAKALTLAWRERVRHASDRRKKVVAKWAMQKEIGPDLRKRVDAEAQKQQNKVMDGIDQVEKQTLQRFK</sequence>
<evidence type="ECO:0000256" key="3">
    <source>
        <dbReference type="ARBA" id="ARBA00024909"/>
    </source>
</evidence>
<proteinExistence type="inferred from homology"/>
<gene>
    <name evidence="6" type="ORF">BN1723_008011</name>
</gene>
<dbReference type="EMBL" id="CVQI01037495">
    <property type="protein sequence ID" value="CRK48414.1"/>
    <property type="molecule type" value="Genomic_DNA"/>
</dbReference>
<feature type="region of interest" description="Disordered" evidence="4">
    <location>
        <begin position="41"/>
        <end position="113"/>
    </location>
</feature>
<comment type="similarity">
    <text evidence="1">Belongs to the RRF family.</text>
</comment>
<protein>
    <recommendedName>
        <fullName evidence="5">Ribosome recycling factor domain-containing protein</fullName>
    </recommendedName>
</protein>
<comment type="function">
    <text evidence="3">Necessary for protein synthesis in mitochondria. Functions as a ribosome recycling factor in mitochondria.</text>
</comment>
<dbReference type="InterPro" id="IPR036191">
    <property type="entry name" value="RRF_sf"/>
</dbReference>
<dbReference type="Gene3D" id="3.30.1360.40">
    <property type="match status" value="1"/>
</dbReference>
<dbReference type="Gene3D" id="1.10.132.20">
    <property type="entry name" value="Ribosome-recycling factor"/>
    <property type="match status" value="1"/>
</dbReference>
<dbReference type="GO" id="GO:0043023">
    <property type="term" value="F:ribosomal large subunit binding"/>
    <property type="evidence" value="ECO:0007669"/>
    <property type="project" value="TreeGrafter"/>
</dbReference>
<dbReference type="PANTHER" id="PTHR20982:SF3">
    <property type="entry name" value="MITOCHONDRIAL RIBOSOME RECYCLING FACTOR PSEUDO 1"/>
    <property type="match status" value="1"/>
</dbReference>
<organism evidence="6 7">
    <name type="scientific">Verticillium longisporum</name>
    <name type="common">Verticillium dahliae var. longisporum</name>
    <dbReference type="NCBI Taxonomy" id="100787"/>
    <lineage>
        <taxon>Eukaryota</taxon>
        <taxon>Fungi</taxon>
        <taxon>Dikarya</taxon>
        <taxon>Ascomycota</taxon>
        <taxon>Pezizomycotina</taxon>
        <taxon>Sordariomycetes</taxon>
        <taxon>Hypocreomycetidae</taxon>
        <taxon>Glomerellales</taxon>
        <taxon>Plectosphaerellaceae</taxon>
        <taxon>Verticillium</taxon>
    </lineage>
</organism>
<evidence type="ECO:0000313" key="7">
    <source>
        <dbReference type="Proteomes" id="UP000045706"/>
    </source>
</evidence>
<dbReference type="Pfam" id="PF01765">
    <property type="entry name" value="RRF"/>
    <property type="match status" value="1"/>
</dbReference>
<keyword evidence="2" id="KW-0648">Protein biosynthesis</keyword>
<dbReference type="GO" id="GO:0005739">
    <property type="term" value="C:mitochondrion"/>
    <property type="evidence" value="ECO:0007669"/>
    <property type="project" value="TreeGrafter"/>
</dbReference>
<evidence type="ECO:0000256" key="2">
    <source>
        <dbReference type="ARBA" id="ARBA00022917"/>
    </source>
</evidence>
<dbReference type="InterPro" id="IPR002661">
    <property type="entry name" value="Ribosome_recyc_fac"/>
</dbReference>
<feature type="region of interest" description="Disordered" evidence="4">
    <location>
        <begin position="137"/>
        <end position="157"/>
    </location>
</feature>
<feature type="compositionally biased region" description="Low complexity" evidence="4">
    <location>
        <begin position="72"/>
        <end position="89"/>
    </location>
</feature>
<name>A0A0G4NPR7_VERLO</name>
<evidence type="ECO:0000256" key="4">
    <source>
        <dbReference type="SAM" id="MobiDB-lite"/>
    </source>
</evidence>
<evidence type="ECO:0000313" key="6">
    <source>
        <dbReference type="EMBL" id="CRK48414.1"/>
    </source>
</evidence>
<dbReference type="Proteomes" id="UP000045706">
    <property type="component" value="Unassembled WGS sequence"/>
</dbReference>
<evidence type="ECO:0000259" key="5">
    <source>
        <dbReference type="Pfam" id="PF01765"/>
    </source>
</evidence>
<feature type="compositionally biased region" description="Basic and acidic residues" evidence="4">
    <location>
        <begin position="97"/>
        <end position="106"/>
    </location>
</feature>
<dbReference type="SUPFAM" id="SSF55194">
    <property type="entry name" value="Ribosome recycling factor, RRF"/>
    <property type="match status" value="1"/>
</dbReference>
<dbReference type="AlphaFoldDB" id="A0A0G4NPR7"/>
<reference evidence="7" key="1">
    <citation type="submission" date="2015-05" db="EMBL/GenBank/DDBJ databases">
        <authorList>
            <person name="Fogelqvist Johan"/>
        </authorList>
    </citation>
    <scope>NUCLEOTIDE SEQUENCE [LARGE SCALE GENOMIC DNA]</scope>
</reference>
<accession>A0A0G4NPR7</accession>
<dbReference type="PANTHER" id="PTHR20982">
    <property type="entry name" value="RIBOSOME RECYCLING FACTOR"/>
    <property type="match status" value="1"/>
</dbReference>
<dbReference type="InterPro" id="IPR023584">
    <property type="entry name" value="Ribosome_recyc_fac_dom"/>
</dbReference>
<evidence type="ECO:0000256" key="1">
    <source>
        <dbReference type="ARBA" id="ARBA00005912"/>
    </source>
</evidence>